<protein>
    <submittedName>
        <fullName evidence="3">Uncharacterized protein</fullName>
    </submittedName>
</protein>
<evidence type="ECO:0000313" key="3">
    <source>
        <dbReference type="EMBL" id="KAF2678599.1"/>
    </source>
</evidence>
<name>A0A6G1IL39_9PLEO</name>
<organism evidence="3 4">
    <name type="scientific">Lentithecium fluviatile CBS 122367</name>
    <dbReference type="NCBI Taxonomy" id="1168545"/>
    <lineage>
        <taxon>Eukaryota</taxon>
        <taxon>Fungi</taxon>
        <taxon>Dikarya</taxon>
        <taxon>Ascomycota</taxon>
        <taxon>Pezizomycotina</taxon>
        <taxon>Dothideomycetes</taxon>
        <taxon>Pleosporomycetidae</taxon>
        <taxon>Pleosporales</taxon>
        <taxon>Massarineae</taxon>
        <taxon>Lentitheciaceae</taxon>
        <taxon>Lentithecium</taxon>
    </lineage>
</organism>
<proteinExistence type="predicted"/>
<keyword evidence="1" id="KW-0175">Coiled coil</keyword>
<evidence type="ECO:0000256" key="1">
    <source>
        <dbReference type="SAM" id="Coils"/>
    </source>
</evidence>
<accession>A0A6G1IL39</accession>
<keyword evidence="4" id="KW-1185">Reference proteome</keyword>
<feature type="coiled-coil region" evidence="1">
    <location>
        <begin position="7"/>
        <end position="41"/>
    </location>
</feature>
<dbReference type="EMBL" id="MU005611">
    <property type="protein sequence ID" value="KAF2678599.1"/>
    <property type="molecule type" value="Genomic_DNA"/>
</dbReference>
<feature type="compositionally biased region" description="Low complexity" evidence="2">
    <location>
        <begin position="42"/>
        <end position="55"/>
    </location>
</feature>
<feature type="region of interest" description="Disordered" evidence="2">
    <location>
        <begin position="41"/>
        <end position="79"/>
    </location>
</feature>
<feature type="compositionally biased region" description="Polar residues" evidence="2">
    <location>
        <begin position="153"/>
        <end position="166"/>
    </location>
</feature>
<feature type="compositionally biased region" description="Basic and acidic residues" evidence="2">
    <location>
        <begin position="56"/>
        <end position="79"/>
    </location>
</feature>
<dbReference type="AlphaFoldDB" id="A0A6G1IL39"/>
<evidence type="ECO:0000256" key="2">
    <source>
        <dbReference type="SAM" id="MobiDB-lite"/>
    </source>
</evidence>
<evidence type="ECO:0000313" key="4">
    <source>
        <dbReference type="Proteomes" id="UP000799291"/>
    </source>
</evidence>
<reference evidence="3" key="1">
    <citation type="journal article" date="2020" name="Stud. Mycol.">
        <title>101 Dothideomycetes genomes: a test case for predicting lifestyles and emergence of pathogens.</title>
        <authorList>
            <person name="Haridas S."/>
            <person name="Albert R."/>
            <person name="Binder M."/>
            <person name="Bloem J."/>
            <person name="Labutti K."/>
            <person name="Salamov A."/>
            <person name="Andreopoulos B."/>
            <person name="Baker S."/>
            <person name="Barry K."/>
            <person name="Bills G."/>
            <person name="Bluhm B."/>
            <person name="Cannon C."/>
            <person name="Castanera R."/>
            <person name="Culley D."/>
            <person name="Daum C."/>
            <person name="Ezra D."/>
            <person name="Gonzalez J."/>
            <person name="Henrissat B."/>
            <person name="Kuo A."/>
            <person name="Liang C."/>
            <person name="Lipzen A."/>
            <person name="Lutzoni F."/>
            <person name="Magnuson J."/>
            <person name="Mondo S."/>
            <person name="Nolan M."/>
            <person name="Ohm R."/>
            <person name="Pangilinan J."/>
            <person name="Park H.-J."/>
            <person name="Ramirez L."/>
            <person name="Alfaro M."/>
            <person name="Sun H."/>
            <person name="Tritt A."/>
            <person name="Yoshinaga Y."/>
            <person name="Zwiers L.-H."/>
            <person name="Turgeon B."/>
            <person name="Goodwin S."/>
            <person name="Spatafora J."/>
            <person name="Crous P."/>
            <person name="Grigoriev I."/>
        </authorList>
    </citation>
    <scope>NUCLEOTIDE SEQUENCE</scope>
    <source>
        <strain evidence="3">CBS 122367</strain>
    </source>
</reference>
<gene>
    <name evidence="3" type="ORF">K458DRAFT_316806</name>
</gene>
<dbReference type="OrthoDB" id="3800664at2759"/>
<feature type="compositionally biased region" description="Polar residues" evidence="2">
    <location>
        <begin position="137"/>
        <end position="146"/>
    </location>
</feature>
<feature type="region of interest" description="Disordered" evidence="2">
    <location>
        <begin position="118"/>
        <end position="166"/>
    </location>
</feature>
<sequence>MSTEPVLDTILNTLEDLKDEVAGLTSSLQFAEERIARVERATFTSTAPSSPSSFKTAKEHQEDVSPPEPSEKSDFGDSLFDKSSSHCSCEIRRQLKPVNDNLKTMQVQLSRIEHALSITASSQRSPPAESTEFPIRTSRSPSGETSLSRDAKPTQTPSKDASATSTKFSKLRISFTPYANANASPQNVRPIFGHPSTPTSTRRIVSLDIAESPFGNYSDEKSPFSQLADKSATSSGVLGGKTFPPPVNFRGLSSNCDTAFGKCAPAKK</sequence>
<dbReference type="Proteomes" id="UP000799291">
    <property type="component" value="Unassembled WGS sequence"/>
</dbReference>